<evidence type="ECO:0000313" key="2">
    <source>
        <dbReference type="EMBL" id="EFA07304.1"/>
    </source>
</evidence>
<evidence type="ECO:0000256" key="1">
    <source>
        <dbReference type="SAM" id="Phobius"/>
    </source>
</evidence>
<organism evidence="2 3">
    <name type="scientific">Tribolium castaneum</name>
    <name type="common">Red flour beetle</name>
    <dbReference type="NCBI Taxonomy" id="7070"/>
    <lineage>
        <taxon>Eukaryota</taxon>
        <taxon>Metazoa</taxon>
        <taxon>Ecdysozoa</taxon>
        <taxon>Arthropoda</taxon>
        <taxon>Hexapoda</taxon>
        <taxon>Insecta</taxon>
        <taxon>Pterygota</taxon>
        <taxon>Neoptera</taxon>
        <taxon>Endopterygota</taxon>
        <taxon>Coleoptera</taxon>
        <taxon>Polyphaga</taxon>
        <taxon>Cucujiformia</taxon>
        <taxon>Tenebrionidae</taxon>
        <taxon>Tenebrionidae incertae sedis</taxon>
        <taxon>Tribolium</taxon>
    </lineage>
</organism>
<name>D6WU05_TRICA</name>
<dbReference type="AlphaFoldDB" id="D6WU05"/>
<keyword evidence="1" id="KW-0472">Membrane</keyword>
<gene>
    <name evidence="2" type="primary">AUGUSTUS-3.0.2_15894</name>
    <name evidence="2" type="ORF">TcasGA2_TC015894</name>
</gene>
<accession>D6WU05</accession>
<sequence>MNSLVESAAKLWSHTIFVHIYSSPNFVMETLISLIMVIIHCLLIAEINGIIKEINVPPLKIRIKKSLGDIKSQRSIYRGVVRNHPDLGVDVVFKENSFLKSDWNTTTKINKLLSTTLSEYIRRDLQKTNLPIESEGKSEEVSSRTSTDKIYDYLLTEPELHKKLNCEELKKFERTEILRLE</sequence>
<keyword evidence="1" id="KW-1133">Transmembrane helix</keyword>
<dbReference type="InParanoid" id="D6WU05"/>
<feature type="transmembrane region" description="Helical" evidence="1">
    <location>
        <begin position="31"/>
        <end position="51"/>
    </location>
</feature>
<proteinExistence type="predicted"/>
<dbReference type="HOGENOM" id="CLU_1490894_0_0_1"/>
<reference evidence="2 3" key="1">
    <citation type="journal article" date="2008" name="Nature">
        <title>The genome of the model beetle and pest Tribolium castaneum.</title>
        <authorList>
            <consortium name="Tribolium Genome Sequencing Consortium"/>
            <person name="Richards S."/>
            <person name="Gibbs R.A."/>
            <person name="Weinstock G.M."/>
            <person name="Brown S.J."/>
            <person name="Denell R."/>
            <person name="Beeman R.W."/>
            <person name="Gibbs R."/>
            <person name="Beeman R.W."/>
            <person name="Brown S.J."/>
            <person name="Bucher G."/>
            <person name="Friedrich M."/>
            <person name="Grimmelikhuijzen C.J."/>
            <person name="Klingler M."/>
            <person name="Lorenzen M."/>
            <person name="Richards S."/>
            <person name="Roth S."/>
            <person name="Schroder R."/>
            <person name="Tautz D."/>
            <person name="Zdobnov E.M."/>
            <person name="Muzny D."/>
            <person name="Gibbs R.A."/>
            <person name="Weinstock G.M."/>
            <person name="Attaway T."/>
            <person name="Bell S."/>
            <person name="Buhay C.J."/>
            <person name="Chandrabose M.N."/>
            <person name="Chavez D."/>
            <person name="Clerk-Blankenburg K.P."/>
            <person name="Cree A."/>
            <person name="Dao M."/>
            <person name="Davis C."/>
            <person name="Chacko J."/>
            <person name="Dinh H."/>
            <person name="Dugan-Rocha S."/>
            <person name="Fowler G."/>
            <person name="Garner T.T."/>
            <person name="Garnes J."/>
            <person name="Gnirke A."/>
            <person name="Hawes A."/>
            <person name="Hernandez J."/>
            <person name="Hines S."/>
            <person name="Holder M."/>
            <person name="Hume J."/>
            <person name="Jhangiani S.N."/>
            <person name="Joshi V."/>
            <person name="Khan Z.M."/>
            <person name="Jackson L."/>
            <person name="Kovar C."/>
            <person name="Kowis A."/>
            <person name="Lee S."/>
            <person name="Lewis L.R."/>
            <person name="Margolis J."/>
            <person name="Morgan M."/>
            <person name="Nazareth L.V."/>
            <person name="Nguyen N."/>
            <person name="Okwuonu G."/>
            <person name="Parker D."/>
            <person name="Richards S."/>
            <person name="Ruiz S.J."/>
            <person name="Santibanez J."/>
            <person name="Savard J."/>
            <person name="Scherer S.E."/>
            <person name="Schneider B."/>
            <person name="Sodergren E."/>
            <person name="Tautz D."/>
            <person name="Vattahil S."/>
            <person name="Villasana D."/>
            <person name="White C.S."/>
            <person name="Wright R."/>
            <person name="Park Y."/>
            <person name="Beeman R.W."/>
            <person name="Lord J."/>
            <person name="Oppert B."/>
            <person name="Lorenzen M."/>
            <person name="Brown S."/>
            <person name="Wang L."/>
            <person name="Savard J."/>
            <person name="Tautz D."/>
            <person name="Richards S."/>
            <person name="Weinstock G."/>
            <person name="Gibbs R.A."/>
            <person name="Liu Y."/>
            <person name="Worley K."/>
            <person name="Weinstock G."/>
            <person name="Elsik C.G."/>
            <person name="Reese J.T."/>
            <person name="Elhaik E."/>
            <person name="Landan G."/>
            <person name="Graur D."/>
            <person name="Arensburger P."/>
            <person name="Atkinson P."/>
            <person name="Beeman R.W."/>
            <person name="Beidler J."/>
            <person name="Brown S.J."/>
            <person name="Demuth J.P."/>
            <person name="Drury D.W."/>
            <person name="Du Y.Z."/>
            <person name="Fujiwara H."/>
            <person name="Lorenzen M."/>
            <person name="Maselli V."/>
            <person name="Osanai M."/>
            <person name="Park Y."/>
            <person name="Robertson H.M."/>
            <person name="Tu Z."/>
            <person name="Wang J.J."/>
            <person name="Wang S."/>
            <person name="Richards S."/>
            <person name="Song H."/>
            <person name="Zhang L."/>
            <person name="Sodergren E."/>
            <person name="Werner D."/>
            <person name="Stanke M."/>
            <person name="Morgenstern B."/>
            <person name="Solovyev V."/>
            <person name="Kosarev P."/>
            <person name="Brown G."/>
            <person name="Chen H.C."/>
            <person name="Ermolaeva O."/>
            <person name="Hlavina W."/>
            <person name="Kapustin Y."/>
            <person name="Kiryutin B."/>
            <person name="Kitts P."/>
            <person name="Maglott D."/>
            <person name="Pruitt K."/>
            <person name="Sapojnikov V."/>
            <person name="Souvorov A."/>
            <person name="Mackey A.J."/>
            <person name="Waterhouse R.M."/>
            <person name="Wyder S."/>
            <person name="Zdobnov E.M."/>
            <person name="Zdobnov E.M."/>
            <person name="Wyder S."/>
            <person name="Kriventseva E.V."/>
            <person name="Kadowaki T."/>
            <person name="Bork P."/>
            <person name="Aranda M."/>
            <person name="Bao R."/>
            <person name="Beermann A."/>
            <person name="Berns N."/>
            <person name="Bolognesi R."/>
            <person name="Bonneton F."/>
            <person name="Bopp D."/>
            <person name="Brown S.J."/>
            <person name="Bucher G."/>
            <person name="Butts T."/>
            <person name="Chaumot A."/>
            <person name="Denell R.E."/>
            <person name="Ferrier D.E."/>
            <person name="Friedrich M."/>
            <person name="Gordon C.M."/>
            <person name="Jindra M."/>
            <person name="Klingler M."/>
            <person name="Lan Q."/>
            <person name="Lattorff H.M."/>
            <person name="Laudet V."/>
            <person name="von Levetsow C."/>
            <person name="Liu Z."/>
            <person name="Lutz R."/>
            <person name="Lynch J.A."/>
            <person name="da Fonseca R.N."/>
            <person name="Posnien N."/>
            <person name="Reuter R."/>
            <person name="Roth S."/>
            <person name="Savard J."/>
            <person name="Schinko J.B."/>
            <person name="Schmitt C."/>
            <person name="Schoppmeier M."/>
            <person name="Schroder R."/>
            <person name="Shippy T.D."/>
            <person name="Simonnet F."/>
            <person name="Marques-Souza H."/>
            <person name="Tautz D."/>
            <person name="Tomoyasu Y."/>
            <person name="Trauner J."/>
            <person name="Van der Zee M."/>
            <person name="Vervoort M."/>
            <person name="Wittkopp N."/>
            <person name="Wimmer E.A."/>
            <person name="Yang X."/>
            <person name="Jones A.K."/>
            <person name="Sattelle D.B."/>
            <person name="Ebert P.R."/>
            <person name="Nelson D."/>
            <person name="Scott J.G."/>
            <person name="Beeman R.W."/>
            <person name="Muthukrishnan S."/>
            <person name="Kramer K.J."/>
            <person name="Arakane Y."/>
            <person name="Beeman R.W."/>
            <person name="Zhu Q."/>
            <person name="Hogenkamp D."/>
            <person name="Dixit R."/>
            <person name="Oppert B."/>
            <person name="Jiang H."/>
            <person name="Zou Z."/>
            <person name="Marshall J."/>
            <person name="Elpidina E."/>
            <person name="Vinokurov K."/>
            <person name="Oppert C."/>
            <person name="Zou Z."/>
            <person name="Evans J."/>
            <person name="Lu Z."/>
            <person name="Zhao P."/>
            <person name="Sumathipala N."/>
            <person name="Altincicek B."/>
            <person name="Vilcinskas A."/>
            <person name="Williams M."/>
            <person name="Hultmark D."/>
            <person name="Hetru C."/>
            <person name="Jiang H."/>
            <person name="Grimmelikhuijzen C.J."/>
            <person name="Hauser F."/>
            <person name="Cazzamali G."/>
            <person name="Williamson M."/>
            <person name="Park Y."/>
            <person name="Li B."/>
            <person name="Tanaka Y."/>
            <person name="Predel R."/>
            <person name="Neupert S."/>
            <person name="Schachtner J."/>
            <person name="Verleyen P."/>
            <person name="Raible F."/>
            <person name="Bork P."/>
            <person name="Friedrich M."/>
            <person name="Walden K.K."/>
            <person name="Robertson H.M."/>
            <person name="Angeli S."/>
            <person name="Foret S."/>
            <person name="Bucher G."/>
            <person name="Schuetz S."/>
            <person name="Maleszka R."/>
            <person name="Wimmer E.A."/>
            <person name="Beeman R.W."/>
            <person name="Lorenzen M."/>
            <person name="Tomoyasu Y."/>
            <person name="Miller S.C."/>
            <person name="Grossmann D."/>
            <person name="Bucher G."/>
        </authorList>
    </citation>
    <scope>NUCLEOTIDE SEQUENCE [LARGE SCALE GENOMIC DNA]</scope>
    <source>
        <strain evidence="2 3">Georgia GA2</strain>
    </source>
</reference>
<protein>
    <submittedName>
        <fullName evidence="2">Uncharacterized protein</fullName>
    </submittedName>
</protein>
<reference evidence="2 3" key="2">
    <citation type="journal article" date="2010" name="Nucleic Acids Res.">
        <title>BeetleBase in 2010: revisions to provide comprehensive genomic information for Tribolium castaneum.</title>
        <authorList>
            <person name="Kim H.S."/>
            <person name="Murphy T."/>
            <person name="Xia J."/>
            <person name="Caragea D."/>
            <person name="Park Y."/>
            <person name="Beeman R.W."/>
            <person name="Lorenzen M.D."/>
            <person name="Butcher S."/>
            <person name="Manak J.R."/>
            <person name="Brown S.J."/>
        </authorList>
    </citation>
    <scope>GENOME REANNOTATION</scope>
    <source>
        <strain evidence="2 3">Georgia GA2</strain>
    </source>
</reference>
<evidence type="ECO:0000313" key="3">
    <source>
        <dbReference type="Proteomes" id="UP000007266"/>
    </source>
</evidence>
<keyword evidence="1" id="KW-0812">Transmembrane</keyword>
<keyword evidence="3" id="KW-1185">Reference proteome</keyword>
<dbReference type="Proteomes" id="UP000007266">
    <property type="component" value="Linkage group 7"/>
</dbReference>
<dbReference type="EMBL" id="KQ971352">
    <property type="protein sequence ID" value="EFA07304.1"/>
    <property type="molecule type" value="Genomic_DNA"/>
</dbReference>